<organism evidence="3 4">
    <name type="scientific">Cymbomonas tetramitiformis</name>
    <dbReference type="NCBI Taxonomy" id="36881"/>
    <lineage>
        <taxon>Eukaryota</taxon>
        <taxon>Viridiplantae</taxon>
        <taxon>Chlorophyta</taxon>
        <taxon>Pyramimonadophyceae</taxon>
        <taxon>Pyramimonadales</taxon>
        <taxon>Pyramimonadaceae</taxon>
        <taxon>Cymbomonas</taxon>
    </lineage>
</organism>
<evidence type="ECO:0000256" key="1">
    <source>
        <dbReference type="SAM" id="Coils"/>
    </source>
</evidence>
<proteinExistence type="predicted"/>
<feature type="compositionally biased region" description="Low complexity" evidence="2">
    <location>
        <begin position="32"/>
        <end position="44"/>
    </location>
</feature>
<keyword evidence="4" id="KW-1185">Reference proteome</keyword>
<sequence length="699" mass="77842">MVYTRQRTGATRQLFSVDKSVRLDDNIRGKPTDPTTPVAAPTVAHSSDTAGQKAARERYEATTKLVQSIYDERRDKSIAKDIRSDVLGAKDIRFRASDKDKARLGALVRRLTTEFETARLGVDIFDFNDETIEVHPKVNSLLYHILTLVIEPDSLASTVLGGSSAEDRDGRRSLVDLIKFTVRQARSMDCQGLYRQLEYPAREDPRPILEEEQRLVLENDEEDWKPTEASRRTRMFKMLDKKFYRQLREKYAVPADLAKVSLIGLAFEVVEVYLSWCEEEDELGVDTAAYSGGERGASRSVGFERDRDDGRDSPSILKRIAECEARLQEAEERRVSDRKKIADLEYLLRNGSAELSQATTRRPGGFRPGGGPLRNAKVAFDRTTRTAKMECPRCPGQHHNWYACQNKDKGDTHQPTNREVKTMALVQIFNDAAQQGAGAMRECIAQHGEPVVLEDGVVLPRQRRDLSYLGFTVDRGGSGGEDTDSDFGDDDAPASFVHASFCRPVVPGGVHAVGAQEQRMHAFTCADTLSDDGVERPGSMLAVARHGGADAVVREPRVLVREPTGEFSGEITVIGDGVVETRRDVDIAIRQQAAARERAVRESLAARERGVTAALAAQPADMEELFMPAGWQPNYEKKKIEEQAVVPARCRGAVPARPMGCGKAPLGASQRLIWTVCMLCLLYRLKCTRAFYTYDEVTR</sequence>
<evidence type="ECO:0000313" key="4">
    <source>
        <dbReference type="Proteomes" id="UP001190700"/>
    </source>
</evidence>
<name>A0AAE0G1G8_9CHLO</name>
<feature type="region of interest" description="Disordered" evidence="2">
    <location>
        <begin position="25"/>
        <end position="52"/>
    </location>
</feature>
<dbReference type="AlphaFoldDB" id="A0AAE0G1G8"/>
<feature type="coiled-coil region" evidence="1">
    <location>
        <begin position="320"/>
        <end position="347"/>
    </location>
</feature>
<evidence type="ECO:0000313" key="3">
    <source>
        <dbReference type="EMBL" id="KAK3269932.1"/>
    </source>
</evidence>
<feature type="region of interest" description="Disordered" evidence="2">
    <location>
        <begin position="288"/>
        <end position="314"/>
    </location>
</feature>
<dbReference type="EMBL" id="LGRX02010665">
    <property type="protein sequence ID" value="KAK3269932.1"/>
    <property type="molecule type" value="Genomic_DNA"/>
</dbReference>
<feature type="compositionally biased region" description="Basic and acidic residues" evidence="2">
    <location>
        <begin position="302"/>
        <end position="312"/>
    </location>
</feature>
<comment type="caution">
    <text evidence="3">The sequence shown here is derived from an EMBL/GenBank/DDBJ whole genome shotgun (WGS) entry which is preliminary data.</text>
</comment>
<evidence type="ECO:0000256" key="2">
    <source>
        <dbReference type="SAM" id="MobiDB-lite"/>
    </source>
</evidence>
<reference evidence="3 4" key="1">
    <citation type="journal article" date="2015" name="Genome Biol. Evol.">
        <title>Comparative Genomics of a Bacterivorous Green Alga Reveals Evolutionary Causalities and Consequences of Phago-Mixotrophic Mode of Nutrition.</title>
        <authorList>
            <person name="Burns J.A."/>
            <person name="Paasch A."/>
            <person name="Narechania A."/>
            <person name="Kim E."/>
        </authorList>
    </citation>
    <scope>NUCLEOTIDE SEQUENCE [LARGE SCALE GENOMIC DNA]</scope>
    <source>
        <strain evidence="3 4">PLY_AMNH</strain>
    </source>
</reference>
<gene>
    <name evidence="3" type="ORF">CYMTET_21645</name>
</gene>
<dbReference type="Proteomes" id="UP001190700">
    <property type="component" value="Unassembled WGS sequence"/>
</dbReference>
<accession>A0AAE0G1G8</accession>
<keyword evidence="1" id="KW-0175">Coiled coil</keyword>
<protein>
    <submittedName>
        <fullName evidence="3">Uncharacterized protein</fullName>
    </submittedName>
</protein>